<name>A0A9P1GF17_9DINO</name>
<dbReference type="EMBL" id="CAMXCT010005013">
    <property type="protein sequence ID" value="CAI4011110.1"/>
    <property type="molecule type" value="Genomic_DNA"/>
</dbReference>
<reference evidence="2" key="2">
    <citation type="submission" date="2024-04" db="EMBL/GenBank/DDBJ databases">
        <authorList>
            <person name="Chen Y."/>
            <person name="Shah S."/>
            <person name="Dougan E. K."/>
            <person name="Thang M."/>
            <person name="Chan C."/>
        </authorList>
    </citation>
    <scope>NUCLEOTIDE SEQUENCE [LARGE SCALE GENOMIC DNA]</scope>
</reference>
<sequence length="291" mass="32643">MSGKNGQTHEAISISECLRSGSFTLSRSDSFLTITETELSELSPRSDFFSPRFHRSTTQSDSASISSSFSPAALDKLCEVVDGAKVKFLGTPVFSQGDRVIVSFSGAHGRAWNRLMEGAGGWKTSCVFLPDKKTPGYGVHATRYFAHRVEKSCFCDMLYGETVEWGCRWFQMWMENTRRAEEMSCELVVVTKPDGSLGRSQSGEVEFLRKSGYIFEERSVREFAEDVLTFFLADLRAEGKSLRIRSPSRSRSRLPSLGVDRDSSDDEFAIELSSSNKRWPTDPQGLLLREQ</sequence>
<keyword evidence="3" id="KW-1185">Reference proteome</keyword>
<evidence type="ECO:0000313" key="3">
    <source>
        <dbReference type="Proteomes" id="UP001152797"/>
    </source>
</evidence>
<evidence type="ECO:0000313" key="1">
    <source>
        <dbReference type="EMBL" id="CAI4011110.1"/>
    </source>
</evidence>
<reference evidence="1" key="1">
    <citation type="submission" date="2022-10" db="EMBL/GenBank/DDBJ databases">
        <authorList>
            <person name="Chen Y."/>
            <person name="Dougan E. K."/>
            <person name="Chan C."/>
            <person name="Rhodes N."/>
            <person name="Thang M."/>
        </authorList>
    </citation>
    <scope>NUCLEOTIDE SEQUENCE</scope>
</reference>
<dbReference type="Proteomes" id="UP001152797">
    <property type="component" value="Unassembled WGS sequence"/>
</dbReference>
<dbReference type="EMBL" id="CAMXCT020005013">
    <property type="protein sequence ID" value="CAL1164485.1"/>
    <property type="molecule type" value="Genomic_DNA"/>
</dbReference>
<accession>A0A9P1GF17</accession>
<dbReference type="EMBL" id="CAMXCT030005013">
    <property type="protein sequence ID" value="CAL4798422.1"/>
    <property type="molecule type" value="Genomic_DNA"/>
</dbReference>
<comment type="caution">
    <text evidence="1">The sequence shown here is derived from an EMBL/GenBank/DDBJ whole genome shotgun (WGS) entry which is preliminary data.</text>
</comment>
<evidence type="ECO:0000313" key="2">
    <source>
        <dbReference type="EMBL" id="CAL1164485.1"/>
    </source>
</evidence>
<dbReference type="AlphaFoldDB" id="A0A9P1GF17"/>
<protein>
    <submittedName>
        <fullName evidence="1">Uncharacterized protein</fullName>
    </submittedName>
</protein>
<organism evidence="1">
    <name type="scientific">Cladocopium goreaui</name>
    <dbReference type="NCBI Taxonomy" id="2562237"/>
    <lineage>
        <taxon>Eukaryota</taxon>
        <taxon>Sar</taxon>
        <taxon>Alveolata</taxon>
        <taxon>Dinophyceae</taxon>
        <taxon>Suessiales</taxon>
        <taxon>Symbiodiniaceae</taxon>
        <taxon>Cladocopium</taxon>
    </lineage>
</organism>
<proteinExistence type="predicted"/>
<gene>
    <name evidence="1" type="ORF">C1SCF055_LOCUS36306</name>
</gene>